<evidence type="ECO:0000313" key="4">
    <source>
        <dbReference type="Proteomes" id="UP000009139"/>
    </source>
</evidence>
<reference evidence="1" key="3">
    <citation type="journal article" date="2001" name="Genome Res.">
        <title>Genome evolution at the genus level: comparison of three complete genomes of hyperthermophilic archaea.</title>
        <authorList>
            <person name="Lecompte O."/>
            <person name="Ripp R."/>
            <person name="Puzos-Barbe V."/>
            <person name="Duprat S."/>
            <person name="Heilig R."/>
            <person name="Dietrich J."/>
            <person name="Thierry J.C."/>
            <person name="Poch O."/>
        </authorList>
    </citation>
    <scope>NUCLEOTIDE SEQUENCE</scope>
    <source>
        <strain evidence="1">Orsay</strain>
    </source>
</reference>
<dbReference type="Proteomes" id="UP000000810">
    <property type="component" value="Chromosome"/>
</dbReference>
<dbReference type="STRING" id="272844.PAB0204"/>
<reference evidence="1" key="2">
    <citation type="journal article" date="2000" name="J. Mol. Biol.">
        <title>Archaeal homologs of eukaryotic methylation guide small nucleolar RNAs: lessons from the Pyrococcus genomes.</title>
        <authorList>
            <person name="Gaspin C."/>
            <person name="Cavaille J."/>
            <person name="Erauso G."/>
        </authorList>
    </citation>
    <scope>NUCLEOTIDE SEQUENCE</scope>
    <source>
        <strain evidence="1">Orsay</strain>
    </source>
</reference>
<dbReference type="KEGG" id="pab:PAB0204"/>
<dbReference type="HOGENOM" id="CLU_2165360_0_0_2"/>
<reference evidence="1 3" key="4">
    <citation type="journal article" date="2003" name="Mol. Microbiol.">
        <title>An integrated analysis of the genome of the hyperthermophilic archaeon Pyrococcus abyssi.</title>
        <authorList>
            <person name="Cohen G."/>
            <person name="Barbe V."/>
            <person name="Flament D."/>
            <person name="Galperin M."/>
            <person name="Heilig R."/>
            <person name="Ripp R."/>
            <person name="Lecompte O."/>
            <person name="Prieur D."/>
            <person name="Poch O."/>
            <person name="Quellerou J."/>
            <person name="Thierry J.C."/>
            <person name="Van der Oost J."/>
            <person name="Weissenbach J."/>
            <person name="Zivanovic Y."/>
            <person name="Forterre P."/>
        </authorList>
    </citation>
    <scope>NUCLEOTIDE SEQUENCE [LARGE SCALE GENOMIC DNA]</scope>
    <source>
        <strain evidence="3">GE5 / Orsay</strain>
        <strain evidence="1">Orsay</strain>
    </source>
</reference>
<protein>
    <submittedName>
        <fullName evidence="1">Uncharacterized protein</fullName>
    </submittedName>
</protein>
<dbReference type="PATRIC" id="fig|272844.11.peg.322"/>
<evidence type="ECO:0000313" key="2">
    <source>
        <dbReference type="EMBL" id="CCE69678.1"/>
    </source>
</evidence>
<organism evidence="1 3">
    <name type="scientific">Pyrococcus abyssi (strain GE5 / Orsay)</name>
    <dbReference type="NCBI Taxonomy" id="272844"/>
    <lineage>
        <taxon>Archaea</taxon>
        <taxon>Methanobacteriati</taxon>
        <taxon>Methanobacteriota</taxon>
        <taxon>Thermococci</taxon>
        <taxon>Thermococcales</taxon>
        <taxon>Thermococcaceae</taxon>
        <taxon>Pyrococcus</taxon>
    </lineage>
</organism>
<dbReference type="PIR" id="A75143">
    <property type="entry name" value="A75143"/>
</dbReference>
<dbReference type="eggNOG" id="arCOG05742">
    <property type="taxonomic scope" value="Archaea"/>
</dbReference>
<proteinExistence type="predicted"/>
<evidence type="ECO:0000313" key="1">
    <source>
        <dbReference type="EMBL" id="CAB49224.1"/>
    </source>
</evidence>
<sequence length="111" mass="13057">MEDEESNSFWMRLFRKKNENGILEQEINEDVYKELKSLLMRAKPEVIGEKIVLHLPQADVILTPRRLIVKASNREKAEKILRNLHHYSQPPGLWPAYGLTYSIRKEKGRVS</sequence>
<accession>Q9V1X4</accession>
<gene>
    <name evidence="1" type="ordered locus">PAB0204</name>
</gene>
<dbReference type="EMBL" id="HE613800">
    <property type="protein sequence ID" value="CCE69678.1"/>
    <property type="molecule type" value="Genomic_DNA"/>
</dbReference>
<dbReference type="OrthoDB" id="85243at2157"/>
<reference evidence="2 4" key="5">
    <citation type="journal article" date="2012" name="Curr. Microbiol.">
        <title>Re-annotation of two hyperthermophilic archaea Pyrococcus abyssi GE5 and Pyrococcus furiosus DSM 3638.</title>
        <authorList>
            <person name="Gao J."/>
            <person name="Wang J."/>
        </authorList>
    </citation>
    <scope>GENOME REANNOTATION</scope>
    <source>
        <strain evidence="2">GE5</strain>
        <strain evidence="4">GE5 / Orsay</strain>
    </source>
</reference>
<reference evidence="1" key="1">
    <citation type="submission" date="1999-07" db="EMBL/GenBank/DDBJ databases">
        <authorList>
            <person name="Genoscope"/>
        </authorList>
    </citation>
    <scope>NUCLEOTIDE SEQUENCE</scope>
    <source>
        <strain evidence="1">Orsay</strain>
    </source>
</reference>
<dbReference type="RefSeq" id="WP_010867424.1">
    <property type="nucleotide sequence ID" value="NC_000868.1"/>
</dbReference>
<dbReference type="Proteomes" id="UP000009139">
    <property type="component" value="Chromosome"/>
</dbReference>
<name>Q9V1X4_PYRAB</name>
<evidence type="ECO:0000313" key="3">
    <source>
        <dbReference type="Proteomes" id="UP000000810"/>
    </source>
</evidence>
<keyword evidence="3" id="KW-1185">Reference proteome</keyword>
<dbReference type="EMBL" id="AJ248284">
    <property type="protein sequence ID" value="CAB49224.1"/>
    <property type="molecule type" value="Genomic_DNA"/>
</dbReference>
<dbReference type="AlphaFoldDB" id="Q9V1X4"/>